<geneLocation type="mitochondrion" evidence="10"/>
<keyword evidence="9 10" id="KW-0496">Mitochondrion</keyword>
<dbReference type="GO" id="GO:0030964">
    <property type="term" value="C:NADH dehydrogenase complex"/>
    <property type="evidence" value="ECO:0007669"/>
    <property type="project" value="TreeGrafter"/>
</dbReference>
<dbReference type="CTD" id="4537"/>
<evidence type="ECO:0000313" key="10">
    <source>
        <dbReference type="EMBL" id="WKZ08038.1"/>
    </source>
</evidence>
<comment type="catalytic activity">
    <reaction evidence="8 9">
        <text>a ubiquinone + NADH + 5 H(+)(in) = a ubiquinol + NAD(+) + 4 H(+)(out)</text>
        <dbReference type="Rhea" id="RHEA:29091"/>
        <dbReference type="Rhea" id="RHEA-COMP:9565"/>
        <dbReference type="Rhea" id="RHEA-COMP:9566"/>
        <dbReference type="ChEBI" id="CHEBI:15378"/>
        <dbReference type="ChEBI" id="CHEBI:16389"/>
        <dbReference type="ChEBI" id="CHEBI:17976"/>
        <dbReference type="ChEBI" id="CHEBI:57540"/>
        <dbReference type="ChEBI" id="CHEBI:57945"/>
        <dbReference type="EC" id="7.1.1.2"/>
    </reaction>
</comment>
<keyword evidence="9" id="KW-0679">Respiratory chain</keyword>
<gene>
    <name evidence="10" type="primary">ND3</name>
</gene>
<evidence type="ECO:0000256" key="5">
    <source>
        <dbReference type="ARBA" id="ARBA00022692"/>
    </source>
</evidence>
<dbReference type="EMBL" id="OQ984257">
    <property type="protein sequence ID" value="WKZ08038.1"/>
    <property type="molecule type" value="Genomic_DNA"/>
</dbReference>
<keyword evidence="9" id="KW-1278">Translocase</keyword>
<dbReference type="GO" id="GO:0031966">
    <property type="term" value="C:mitochondrial membrane"/>
    <property type="evidence" value="ECO:0007669"/>
    <property type="project" value="UniProtKB-SubCell"/>
</dbReference>
<evidence type="ECO:0000256" key="4">
    <source>
        <dbReference type="ARBA" id="ARBA00022448"/>
    </source>
</evidence>
<comment type="function">
    <text evidence="9">Core subunit of the mitochondrial membrane respiratory chain NADH dehydrogenase (Complex I) which catalyzes electron transfer from NADH through the respiratory chain, using ubiquinone as an electron acceptor. Essential for the catalytic activity of complex I.</text>
</comment>
<dbReference type="PANTHER" id="PTHR11058">
    <property type="entry name" value="NADH-UBIQUINONE OXIDOREDUCTASE CHAIN 3"/>
    <property type="match status" value="1"/>
</dbReference>
<evidence type="ECO:0000256" key="1">
    <source>
        <dbReference type="ARBA" id="ARBA00004370"/>
    </source>
</evidence>
<dbReference type="GO" id="GO:0008137">
    <property type="term" value="F:NADH dehydrogenase (ubiquinone) activity"/>
    <property type="evidence" value="ECO:0007669"/>
    <property type="project" value="UniProtKB-UniRule"/>
</dbReference>
<protein>
    <recommendedName>
        <fullName evidence="3 9">NADH-ubiquinone oxidoreductase chain 3</fullName>
        <ecNumber evidence="9">7.1.1.2</ecNumber>
    </recommendedName>
</protein>
<evidence type="ECO:0000256" key="6">
    <source>
        <dbReference type="ARBA" id="ARBA00022989"/>
    </source>
</evidence>
<dbReference type="EC" id="7.1.1.2" evidence="9"/>
<keyword evidence="9" id="KW-0830">Ubiquinone</keyword>
<feature type="transmembrane region" description="Helical" evidence="9">
    <location>
        <begin position="87"/>
        <end position="105"/>
    </location>
</feature>
<keyword evidence="9" id="KW-0520">NAD</keyword>
<accession>A0AA95NN99</accession>
<keyword evidence="5 9" id="KW-0812">Transmembrane</keyword>
<feature type="transmembrane region" description="Helical" evidence="9">
    <location>
        <begin position="54"/>
        <end position="75"/>
    </location>
</feature>
<evidence type="ECO:0000256" key="9">
    <source>
        <dbReference type="RuleBase" id="RU003640"/>
    </source>
</evidence>
<comment type="similarity">
    <text evidence="2 9">Belongs to the complex I subunit 3 family.</text>
</comment>
<evidence type="ECO:0000256" key="7">
    <source>
        <dbReference type="ARBA" id="ARBA00023136"/>
    </source>
</evidence>
<dbReference type="InterPro" id="IPR038430">
    <property type="entry name" value="NDAH_ubi_oxred_su3_sf"/>
</dbReference>
<keyword evidence="6 9" id="KW-1133">Transmembrane helix</keyword>
<organism evidence="10">
    <name type="scientific">Hemicentrus obliquus</name>
    <dbReference type="NCBI Taxonomy" id="3065208"/>
    <lineage>
        <taxon>Eukaryota</taxon>
        <taxon>Metazoa</taxon>
        <taxon>Ecdysozoa</taxon>
        <taxon>Arthropoda</taxon>
        <taxon>Hexapoda</taxon>
        <taxon>Insecta</taxon>
        <taxon>Pterygota</taxon>
        <taxon>Neoptera</taxon>
        <taxon>Paraneoptera</taxon>
        <taxon>Hemiptera</taxon>
        <taxon>Auchenorrhyncha</taxon>
        <taxon>Membracoidea</taxon>
        <taxon>Membracidae</taxon>
        <taxon>Hemicentrus</taxon>
    </lineage>
</organism>
<evidence type="ECO:0000256" key="2">
    <source>
        <dbReference type="ARBA" id="ARBA00008472"/>
    </source>
</evidence>
<name>A0AA95NN99_9HEMI</name>
<comment type="subcellular location">
    <subcellularLocation>
        <location evidence="1">Membrane</location>
    </subcellularLocation>
    <subcellularLocation>
        <location evidence="9">Mitochondrion membrane</location>
        <topology evidence="9">Multi-pass membrane protein</topology>
    </subcellularLocation>
</comment>
<reference evidence="10" key="2">
    <citation type="submission" date="2023-05" db="EMBL/GenBank/DDBJ databases">
        <authorList>
            <person name="Bai H."/>
            <person name="Yuan X."/>
        </authorList>
    </citation>
    <scope>NUCLEOTIDE SEQUENCE</scope>
</reference>
<sequence length="116" mass="13802">MIMMKSLIMIMTLMLIMTLMMTMMSKKSILENQKMSPFECGFNPLSNKRVPFSIHFFSTAIIFLIFDVEIVIILPMIMTMKMSMIKFWMTTFMLFVAILMMGLYYEWFNGLLEWTN</sequence>
<evidence type="ECO:0000256" key="3">
    <source>
        <dbReference type="ARBA" id="ARBA00021007"/>
    </source>
</evidence>
<keyword evidence="7 9" id="KW-0472">Membrane</keyword>
<dbReference type="RefSeq" id="YP_010963555.1">
    <property type="nucleotide sequence ID" value="NC_083901.1"/>
</dbReference>
<keyword evidence="4 9" id="KW-0813">Transport</keyword>
<dbReference type="PANTHER" id="PTHR11058:SF9">
    <property type="entry name" value="NADH-UBIQUINONE OXIDOREDUCTASE CHAIN 3"/>
    <property type="match status" value="1"/>
</dbReference>
<dbReference type="Pfam" id="PF00507">
    <property type="entry name" value="Oxidored_q4"/>
    <property type="match status" value="1"/>
</dbReference>
<dbReference type="AlphaFoldDB" id="A0AA95NN99"/>
<dbReference type="Gene3D" id="1.20.58.1610">
    <property type="entry name" value="NADH:ubiquinone/plastoquinone oxidoreductase, chain 3"/>
    <property type="match status" value="1"/>
</dbReference>
<reference evidence="10" key="1">
    <citation type="journal article" date="2023" name="Genes (Basel)">
        <title>Structural Characteristics of Mitochondrial Genomes of Eight Treehoppers (Hemiptera: Membracidae: Centrotinae) and Their Phylogenetic Implications.</title>
        <authorList>
            <person name="Bai H."/>
            <person name="Zhang J."/>
            <person name="Dietrich C.H."/>
            <person name="Li Y."/>
            <person name="Yuan X."/>
        </authorList>
    </citation>
    <scope>NUCLEOTIDE SEQUENCE</scope>
</reference>
<proteinExistence type="inferred from homology"/>
<dbReference type="InterPro" id="IPR000440">
    <property type="entry name" value="NADH_UbQ/plastoQ_OxRdtase_su3"/>
</dbReference>
<evidence type="ECO:0000256" key="8">
    <source>
        <dbReference type="ARBA" id="ARBA00049551"/>
    </source>
</evidence>
<dbReference type="GeneID" id="86094618"/>
<keyword evidence="9" id="KW-0249">Electron transport</keyword>